<reference evidence="1" key="1">
    <citation type="journal article" date="2015" name="Nature">
        <title>Complex archaea that bridge the gap between prokaryotes and eukaryotes.</title>
        <authorList>
            <person name="Spang A."/>
            <person name="Saw J.H."/>
            <person name="Jorgensen S.L."/>
            <person name="Zaremba-Niedzwiedzka K."/>
            <person name="Martijn J."/>
            <person name="Lind A.E."/>
            <person name="van Eijk R."/>
            <person name="Schleper C."/>
            <person name="Guy L."/>
            <person name="Ettema T.J."/>
        </authorList>
    </citation>
    <scope>NUCLEOTIDE SEQUENCE</scope>
</reference>
<evidence type="ECO:0000313" key="1">
    <source>
        <dbReference type="EMBL" id="KKK96773.1"/>
    </source>
</evidence>
<name>A0A0F8ZSF3_9ZZZZ</name>
<organism evidence="1">
    <name type="scientific">marine sediment metagenome</name>
    <dbReference type="NCBI Taxonomy" id="412755"/>
    <lineage>
        <taxon>unclassified sequences</taxon>
        <taxon>metagenomes</taxon>
        <taxon>ecological metagenomes</taxon>
    </lineage>
</organism>
<protein>
    <submittedName>
        <fullName evidence="1">Uncharacterized protein</fullName>
    </submittedName>
</protein>
<dbReference type="AlphaFoldDB" id="A0A0F8ZSF3"/>
<accession>A0A0F8ZSF3</accession>
<sequence>MSYHDTVVREINATLDGLAEARKKWIPNWVAHDLCKRHGDALPESEGAEWWRYTSYQYVRDLVRKQINARAGDQVSNPQQHQLVLNGFDRRYLQDYYMIEHRDEAVPVTEASDGELHSKAAQYRAMGKTCFAHADEIEHFIVWRRQANTA</sequence>
<comment type="caution">
    <text evidence="1">The sequence shown here is derived from an EMBL/GenBank/DDBJ whole genome shotgun (WGS) entry which is preliminary data.</text>
</comment>
<dbReference type="EMBL" id="LAZR01046335">
    <property type="protein sequence ID" value="KKK96773.1"/>
    <property type="molecule type" value="Genomic_DNA"/>
</dbReference>
<gene>
    <name evidence="1" type="ORF">LCGC14_2659410</name>
</gene>
<proteinExistence type="predicted"/>